<feature type="transmembrane region" description="Helical" evidence="6">
    <location>
        <begin position="260"/>
        <end position="284"/>
    </location>
</feature>
<feature type="transmembrane region" description="Helical" evidence="6">
    <location>
        <begin position="219"/>
        <end position="239"/>
    </location>
</feature>
<evidence type="ECO:0000256" key="1">
    <source>
        <dbReference type="ARBA" id="ARBA00004141"/>
    </source>
</evidence>
<evidence type="ECO:0000313" key="9">
    <source>
        <dbReference type="Proteomes" id="UP000184188"/>
    </source>
</evidence>
<gene>
    <name evidence="8" type="ORF">ASPZODRAFT_122043</name>
</gene>
<feature type="transmembrane region" description="Helical" evidence="6">
    <location>
        <begin position="467"/>
        <end position="485"/>
    </location>
</feature>
<dbReference type="PRINTS" id="PR01036">
    <property type="entry name" value="TCRTETB"/>
</dbReference>
<dbReference type="SUPFAM" id="SSF103473">
    <property type="entry name" value="MFS general substrate transporter"/>
    <property type="match status" value="1"/>
</dbReference>
<feature type="domain" description="Major facilitator superfamily (MFS) profile" evidence="7">
    <location>
        <begin position="1"/>
        <end position="490"/>
    </location>
</feature>
<dbReference type="PANTHER" id="PTHR23501:SF102">
    <property type="entry name" value="DRUG TRANSPORTER, PUTATIVE (AFU_ORTHOLOGUE AFUA_3G08530)-RELATED"/>
    <property type="match status" value="1"/>
</dbReference>
<evidence type="ECO:0000256" key="4">
    <source>
        <dbReference type="ARBA" id="ARBA00022989"/>
    </source>
</evidence>
<dbReference type="CDD" id="cd17502">
    <property type="entry name" value="MFS_Azr1_MDR_like"/>
    <property type="match status" value="1"/>
</dbReference>
<dbReference type="Proteomes" id="UP000184188">
    <property type="component" value="Unassembled WGS sequence"/>
</dbReference>
<feature type="transmembrane region" description="Helical" evidence="6">
    <location>
        <begin position="153"/>
        <end position="173"/>
    </location>
</feature>
<organism evidence="8 9">
    <name type="scientific">Penicilliopsis zonata CBS 506.65</name>
    <dbReference type="NCBI Taxonomy" id="1073090"/>
    <lineage>
        <taxon>Eukaryota</taxon>
        <taxon>Fungi</taxon>
        <taxon>Dikarya</taxon>
        <taxon>Ascomycota</taxon>
        <taxon>Pezizomycotina</taxon>
        <taxon>Eurotiomycetes</taxon>
        <taxon>Eurotiomycetidae</taxon>
        <taxon>Eurotiales</taxon>
        <taxon>Aspergillaceae</taxon>
        <taxon>Penicilliopsis</taxon>
    </lineage>
</organism>
<reference evidence="9" key="1">
    <citation type="journal article" date="2017" name="Genome Biol.">
        <title>Comparative genomics reveals high biological diversity and specific adaptations in the industrially and medically important fungal genus Aspergillus.</title>
        <authorList>
            <person name="de Vries R.P."/>
            <person name="Riley R."/>
            <person name="Wiebenga A."/>
            <person name="Aguilar-Osorio G."/>
            <person name="Amillis S."/>
            <person name="Uchima C.A."/>
            <person name="Anderluh G."/>
            <person name="Asadollahi M."/>
            <person name="Askin M."/>
            <person name="Barry K."/>
            <person name="Battaglia E."/>
            <person name="Bayram O."/>
            <person name="Benocci T."/>
            <person name="Braus-Stromeyer S.A."/>
            <person name="Caldana C."/>
            <person name="Canovas D."/>
            <person name="Cerqueira G.C."/>
            <person name="Chen F."/>
            <person name="Chen W."/>
            <person name="Choi C."/>
            <person name="Clum A."/>
            <person name="Dos Santos R.A."/>
            <person name="Damasio A.R."/>
            <person name="Diallinas G."/>
            <person name="Emri T."/>
            <person name="Fekete E."/>
            <person name="Flipphi M."/>
            <person name="Freyberg S."/>
            <person name="Gallo A."/>
            <person name="Gournas C."/>
            <person name="Habgood R."/>
            <person name="Hainaut M."/>
            <person name="Harispe M.L."/>
            <person name="Henrissat B."/>
            <person name="Hilden K.S."/>
            <person name="Hope R."/>
            <person name="Hossain A."/>
            <person name="Karabika E."/>
            <person name="Karaffa L."/>
            <person name="Karanyi Z."/>
            <person name="Krasevec N."/>
            <person name="Kuo A."/>
            <person name="Kusch H."/>
            <person name="LaButti K."/>
            <person name="Lagendijk E.L."/>
            <person name="Lapidus A."/>
            <person name="Levasseur A."/>
            <person name="Lindquist E."/>
            <person name="Lipzen A."/>
            <person name="Logrieco A.F."/>
            <person name="MacCabe A."/>
            <person name="Maekelae M.R."/>
            <person name="Malavazi I."/>
            <person name="Melin P."/>
            <person name="Meyer V."/>
            <person name="Mielnichuk N."/>
            <person name="Miskei M."/>
            <person name="Molnar A.P."/>
            <person name="Mule G."/>
            <person name="Ngan C.Y."/>
            <person name="Orejas M."/>
            <person name="Orosz E."/>
            <person name="Ouedraogo J.P."/>
            <person name="Overkamp K.M."/>
            <person name="Park H.-S."/>
            <person name="Perrone G."/>
            <person name="Piumi F."/>
            <person name="Punt P.J."/>
            <person name="Ram A.F."/>
            <person name="Ramon A."/>
            <person name="Rauscher S."/>
            <person name="Record E."/>
            <person name="Riano-Pachon D.M."/>
            <person name="Robert V."/>
            <person name="Roehrig J."/>
            <person name="Ruller R."/>
            <person name="Salamov A."/>
            <person name="Salih N.S."/>
            <person name="Samson R.A."/>
            <person name="Sandor E."/>
            <person name="Sanguinetti M."/>
            <person name="Schuetze T."/>
            <person name="Sepcic K."/>
            <person name="Shelest E."/>
            <person name="Sherlock G."/>
            <person name="Sophianopoulou V."/>
            <person name="Squina F.M."/>
            <person name="Sun H."/>
            <person name="Susca A."/>
            <person name="Todd R.B."/>
            <person name="Tsang A."/>
            <person name="Unkles S.E."/>
            <person name="van de Wiele N."/>
            <person name="van Rossen-Uffink D."/>
            <person name="Oliveira J.V."/>
            <person name="Vesth T.C."/>
            <person name="Visser J."/>
            <person name="Yu J.-H."/>
            <person name="Zhou M."/>
            <person name="Andersen M.R."/>
            <person name="Archer D.B."/>
            <person name="Baker S.E."/>
            <person name="Benoit I."/>
            <person name="Brakhage A.A."/>
            <person name="Braus G.H."/>
            <person name="Fischer R."/>
            <person name="Frisvad J.C."/>
            <person name="Goldman G.H."/>
            <person name="Houbraken J."/>
            <person name="Oakley B."/>
            <person name="Pocsi I."/>
            <person name="Scazzocchio C."/>
            <person name="Seiboth B."/>
            <person name="vanKuyk P.A."/>
            <person name="Wortman J."/>
            <person name="Dyer P.S."/>
            <person name="Grigoriev I.V."/>
        </authorList>
    </citation>
    <scope>NUCLEOTIDE SEQUENCE [LARGE SCALE GENOMIC DNA]</scope>
    <source>
        <strain evidence="9">CBS 506.65</strain>
    </source>
</reference>
<name>A0A1L9S9Z5_9EURO</name>
<protein>
    <recommendedName>
        <fullName evidence="7">Major facilitator superfamily (MFS) profile domain-containing protein</fullName>
    </recommendedName>
</protein>
<feature type="transmembrane region" description="Helical" evidence="6">
    <location>
        <begin position="33"/>
        <end position="53"/>
    </location>
</feature>
<dbReference type="Gene3D" id="1.20.1250.20">
    <property type="entry name" value="MFS general substrate transporter like domains"/>
    <property type="match status" value="1"/>
</dbReference>
<evidence type="ECO:0000256" key="2">
    <source>
        <dbReference type="ARBA" id="ARBA00007520"/>
    </source>
</evidence>
<comment type="similarity">
    <text evidence="2">Belongs to the major facilitator superfamily. TCR/Tet family.</text>
</comment>
<dbReference type="AlphaFoldDB" id="A0A1L9S9Z5"/>
<dbReference type="VEuPathDB" id="FungiDB:ASPZODRAFT_122043"/>
<keyword evidence="9" id="KW-1185">Reference proteome</keyword>
<dbReference type="EMBL" id="KV878349">
    <property type="protein sequence ID" value="OJJ43969.1"/>
    <property type="molecule type" value="Genomic_DNA"/>
</dbReference>
<keyword evidence="3 6" id="KW-0812">Transmembrane</keyword>
<dbReference type="GO" id="GO:0005886">
    <property type="term" value="C:plasma membrane"/>
    <property type="evidence" value="ECO:0007669"/>
    <property type="project" value="TreeGrafter"/>
</dbReference>
<feature type="transmembrane region" description="Helical" evidence="6">
    <location>
        <begin position="194"/>
        <end position="213"/>
    </location>
</feature>
<dbReference type="Pfam" id="PF07690">
    <property type="entry name" value="MFS_1"/>
    <property type="match status" value="1"/>
</dbReference>
<keyword evidence="4 6" id="KW-1133">Transmembrane helix</keyword>
<comment type="subcellular location">
    <subcellularLocation>
        <location evidence="1">Membrane</location>
        <topology evidence="1">Multi-pass membrane protein</topology>
    </subcellularLocation>
</comment>
<keyword evidence="5 6" id="KW-0472">Membrane</keyword>
<dbReference type="PANTHER" id="PTHR23501">
    <property type="entry name" value="MAJOR FACILITATOR SUPERFAMILY"/>
    <property type="match status" value="1"/>
</dbReference>
<dbReference type="OrthoDB" id="3934656at2759"/>
<evidence type="ECO:0000256" key="5">
    <source>
        <dbReference type="ARBA" id="ARBA00023136"/>
    </source>
</evidence>
<dbReference type="InterPro" id="IPR036259">
    <property type="entry name" value="MFS_trans_sf"/>
</dbReference>
<feature type="transmembrane region" description="Helical" evidence="6">
    <location>
        <begin position="122"/>
        <end position="141"/>
    </location>
</feature>
<dbReference type="GeneID" id="34607775"/>
<dbReference type="InterPro" id="IPR020846">
    <property type="entry name" value="MFS_dom"/>
</dbReference>
<accession>A0A1L9S9Z5</accession>
<evidence type="ECO:0000259" key="7">
    <source>
        <dbReference type="PROSITE" id="PS50850"/>
    </source>
</evidence>
<feature type="transmembrane region" description="Helical" evidence="6">
    <location>
        <begin position="65"/>
        <end position="84"/>
    </location>
</feature>
<evidence type="ECO:0000313" key="8">
    <source>
        <dbReference type="EMBL" id="OJJ43969.1"/>
    </source>
</evidence>
<feature type="transmembrane region" description="Helical" evidence="6">
    <location>
        <begin position="392"/>
        <end position="410"/>
    </location>
</feature>
<dbReference type="RefSeq" id="XP_022578479.1">
    <property type="nucleotide sequence ID" value="XM_022721310.1"/>
</dbReference>
<sequence>MASLCLSATLSALDLTIVTTALPVIVGYFGSEAGYTWIGSAYILAYTAITPVWGSVADIWGRKPIILIALSIFLAGSLICSTVTQLDAFLVGRAVQGLGAAGMGTMVNVIISDMFSLRDRGLYLAVVSIVYAVGSAIGPIMGGVFTRNLSWRWCFWINLPIGALVFLVLFFFLRLPSPNTPVRTGLKAIDWSGSLLIVGGILMILLALTFGGVTYPWPSSTVICLLVFGTVAVPGFVLNEWRIATNPVIPLRLFSTVSKAAAYGVFFCNSYVFLGTAYYLPLYAQSVLGADTLTSGVYLLPLIVSCSLTAAAAGVFMQKTGKYRPIMHVGAVAMSLGIGLCIDLGFEKNLVKLFAFEILAGVGSGMNIEAPMIAAQAAASVRDTAAVLASMGFIRSISSAISTVVGGVVFQDQMNRENPNLVKQLGRELASKFNGGQASANVDLINTLPETQQIIVRRAYYQSLKRMWIMYVAFSGMAIIFNLFIQAHHLSSEHEAAVLGVNREEPVPVAVNHADATPEGARQRASRAVVSN</sequence>
<proteinExistence type="inferred from homology"/>
<dbReference type="PROSITE" id="PS50850">
    <property type="entry name" value="MFS"/>
    <property type="match status" value="1"/>
</dbReference>
<feature type="transmembrane region" description="Helical" evidence="6">
    <location>
        <begin position="296"/>
        <end position="317"/>
    </location>
</feature>
<dbReference type="Gene3D" id="1.20.1720.10">
    <property type="entry name" value="Multidrug resistance protein D"/>
    <property type="match status" value="1"/>
</dbReference>
<dbReference type="FunFam" id="1.20.1720.10:FF:000014">
    <property type="entry name" value="MFS drug transporter, putative"/>
    <property type="match status" value="1"/>
</dbReference>
<feature type="transmembrane region" description="Helical" evidence="6">
    <location>
        <begin position="90"/>
        <end position="110"/>
    </location>
</feature>
<dbReference type="InterPro" id="IPR011701">
    <property type="entry name" value="MFS"/>
</dbReference>
<dbReference type="GO" id="GO:0022857">
    <property type="term" value="F:transmembrane transporter activity"/>
    <property type="evidence" value="ECO:0007669"/>
    <property type="project" value="InterPro"/>
</dbReference>
<evidence type="ECO:0000256" key="6">
    <source>
        <dbReference type="SAM" id="Phobius"/>
    </source>
</evidence>
<evidence type="ECO:0000256" key="3">
    <source>
        <dbReference type="ARBA" id="ARBA00022692"/>
    </source>
</evidence>
<feature type="transmembrane region" description="Helical" evidence="6">
    <location>
        <begin position="329"/>
        <end position="346"/>
    </location>
</feature>